<feature type="domain" description="GH15-like" evidence="7">
    <location>
        <begin position="68"/>
        <end position="138"/>
    </location>
</feature>
<dbReference type="UniPathway" id="UPA00163"/>
<dbReference type="EMBL" id="LUCM01009456">
    <property type="protein sequence ID" value="KAA0186959.1"/>
    <property type="molecule type" value="Genomic_DNA"/>
</dbReference>
<accession>A0A8E0RN54</accession>
<evidence type="ECO:0000256" key="4">
    <source>
        <dbReference type="ARBA" id="ARBA00022860"/>
    </source>
</evidence>
<dbReference type="InterPro" id="IPR011613">
    <property type="entry name" value="GH15-like"/>
</dbReference>
<keyword evidence="5" id="KW-0449">Lipoprotein</keyword>
<sequence>MFEGIECEWPVFLAWLVLDASFREDYDDADRYMQMLQDVVVRESVQSCEGSNVFEKPMCRRASEVTNISTNLNLVLMPETYAVPAENIEAELAKPHSQDRITKGNLPHIWGQSLYILSNIIYEGLLLPGEIDPLGRRLVGLRFLLIFVVTFTILLILLLLLLLYRHFY</sequence>
<evidence type="ECO:0000313" key="8">
    <source>
        <dbReference type="EMBL" id="KAA0186959.1"/>
    </source>
</evidence>
<dbReference type="GO" id="GO:0005516">
    <property type="term" value="F:calmodulin binding"/>
    <property type="evidence" value="ECO:0007669"/>
    <property type="project" value="UniProtKB-KW"/>
</dbReference>
<evidence type="ECO:0000256" key="1">
    <source>
        <dbReference type="ARBA" id="ARBA00005131"/>
    </source>
</evidence>
<dbReference type="Pfam" id="PF00723">
    <property type="entry name" value="Glyco_hydro_15"/>
    <property type="match status" value="1"/>
</dbReference>
<evidence type="ECO:0000256" key="5">
    <source>
        <dbReference type="RuleBase" id="RU364123"/>
    </source>
</evidence>
<dbReference type="GO" id="GO:0005886">
    <property type="term" value="C:plasma membrane"/>
    <property type="evidence" value="ECO:0007669"/>
    <property type="project" value="UniProtKB-SubCell"/>
</dbReference>
<dbReference type="GO" id="GO:0005964">
    <property type="term" value="C:phosphorylase kinase complex"/>
    <property type="evidence" value="ECO:0007669"/>
    <property type="project" value="TreeGrafter"/>
</dbReference>
<evidence type="ECO:0000256" key="2">
    <source>
        <dbReference type="ARBA" id="ARBA00007128"/>
    </source>
</evidence>
<keyword evidence="3 5" id="KW-0321">Glycogen metabolism</keyword>
<name>A0A8E0RN54_9TREM</name>
<evidence type="ECO:0000256" key="3">
    <source>
        <dbReference type="ARBA" id="ARBA00022600"/>
    </source>
</evidence>
<comment type="caution">
    <text evidence="8">The sequence shown here is derived from an EMBL/GenBank/DDBJ whole genome shotgun (WGS) entry which is preliminary data.</text>
</comment>
<dbReference type="PANTHER" id="PTHR10749">
    <property type="entry name" value="PHOSPHORYLASE B KINASE REGULATORY SUBUNIT"/>
    <property type="match status" value="1"/>
</dbReference>
<comment type="pathway">
    <text evidence="1 5">Glycan biosynthesis; glycogen metabolism.</text>
</comment>
<feature type="transmembrane region" description="Helical" evidence="6">
    <location>
        <begin position="143"/>
        <end position="164"/>
    </location>
</feature>
<keyword evidence="9" id="KW-1185">Reference proteome</keyword>
<dbReference type="Proteomes" id="UP000728185">
    <property type="component" value="Unassembled WGS sequence"/>
</dbReference>
<evidence type="ECO:0000313" key="9">
    <source>
        <dbReference type="Proteomes" id="UP000728185"/>
    </source>
</evidence>
<dbReference type="SUPFAM" id="SSF48208">
    <property type="entry name" value="Six-hairpin glycosidases"/>
    <property type="match status" value="1"/>
</dbReference>
<gene>
    <name evidence="8" type="ORF">FBUS_11630</name>
</gene>
<keyword evidence="5" id="KW-0636">Prenylation</keyword>
<keyword evidence="5 6" id="KW-0472">Membrane</keyword>
<keyword evidence="6" id="KW-0812">Transmembrane</keyword>
<dbReference type="InterPro" id="IPR008928">
    <property type="entry name" value="6-hairpin_glycosidase_sf"/>
</dbReference>
<organism evidence="8 9">
    <name type="scientific">Fasciolopsis buskii</name>
    <dbReference type="NCBI Taxonomy" id="27845"/>
    <lineage>
        <taxon>Eukaryota</taxon>
        <taxon>Metazoa</taxon>
        <taxon>Spiralia</taxon>
        <taxon>Lophotrochozoa</taxon>
        <taxon>Platyhelminthes</taxon>
        <taxon>Trematoda</taxon>
        <taxon>Digenea</taxon>
        <taxon>Plagiorchiida</taxon>
        <taxon>Echinostomata</taxon>
        <taxon>Echinostomatoidea</taxon>
        <taxon>Fasciolidae</taxon>
        <taxon>Fasciolopsis</taxon>
    </lineage>
</organism>
<comment type="function">
    <text evidence="5">Phosphorylase b kinase catalyzes the phosphorylation of serine in certain substrates, including troponin I.</text>
</comment>
<dbReference type="GO" id="GO:0005977">
    <property type="term" value="P:glycogen metabolic process"/>
    <property type="evidence" value="ECO:0007669"/>
    <property type="project" value="UniProtKB-UniPathway"/>
</dbReference>
<protein>
    <recommendedName>
        <fullName evidence="5">Phosphorylase b kinase regulatory subunit</fullName>
    </recommendedName>
</protein>
<comment type="similarity">
    <text evidence="2 5">Belongs to the phosphorylase b kinase regulatory chain family.</text>
</comment>
<evidence type="ECO:0000259" key="7">
    <source>
        <dbReference type="Pfam" id="PF00723"/>
    </source>
</evidence>
<keyword evidence="5" id="KW-1003">Cell membrane</keyword>
<reference evidence="8" key="1">
    <citation type="submission" date="2019-05" db="EMBL/GenBank/DDBJ databases">
        <title>Annotation for the trematode Fasciolopsis buski.</title>
        <authorList>
            <person name="Choi Y.-J."/>
        </authorList>
    </citation>
    <scope>NUCLEOTIDE SEQUENCE</scope>
    <source>
        <strain evidence="8">HT</strain>
        <tissue evidence="8">Whole worm</tissue>
    </source>
</reference>
<proteinExistence type="inferred from homology"/>
<dbReference type="PANTHER" id="PTHR10749:SF7">
    <property type="entry name" value="PHOSPHORYLASE B KINASE REGULATORY SUBUNIT ALPHA-RELATED"/>
    <property type="match status" value="1"/>
</dbReference>
<dbReference type="InterPro" id="IPR008734">
    <property type="entry name" value="PHK_A/B_su"/>
</dbReference>
<dbReference type="AlphaFoldDB" id="A0A8E0RN54"/>
<keyword evidence="4 5" id="KW-0112">Calmodulin-binding</keyword>
<dbReference type="OrthoDB" id="5971574at2759"/>
<comment type="subcellular location">
    <subcellularLocation>
        <location evidence="5">Cell membrane</location>
        <topology evidence="5">Lipid-anchor</topology>
        <orientation evidence="5">Cytoplasmic side</orientation>
    </subcellularLocation>
</comment>
<evidence type="ECO:0000256" key="6">
    <source>
        <dbReference type="SAM" id="Phobius"/>
    </source>
</evidence>
<keyword evidence="6" id="KW-1133">Transmembrane helix</keyword>
<keyword evidence="5" id="KW-0119">Carbohydrate metabolism</keyword>